<dbReference type="NCBIfam" id="TIGR01558">
    <property type="entry name" value="sm_term_P27"/>
    <property type="match status" value="1"/>
</dbReference>
<dbReference type="Pfam" id="PF05119">
    <property type="entry name" value="Terminase_4"/>
    <property type="match status" value="1"/>
</dbReference>
<accession>A0A2Z2HE19</accession>
<feature type="region of interest" description="Disordered" evidence="1">
    <location>
        <begin position="1"/>
        <end position="40"/>
    </location>
</feature>
<dbReference type="KEGG" id="kus:B9G99_00180"/>
<dbReference type="InterPro" id="IPR006448">
    <property type="entry name" value="Phage_term_ssu_P27"/>
</dbReference>
<organism evidence="2 3">
    <name type="scientific">Kushneria konosiri</name>
    <dbReference type="NCBI Taxonomy" id="698828"/>
    <lineage>
        <taxon>Bacteria</taxon>
        <taxon>Pseudomonadati</taxon>
        <taxon>Pseudomonadota</taxon>
        <taxon>Gammaproteobacteria</taxon>
        <taxon>Oceanospirillales</taxon>
        <taxon>Halomonadaceae</taxon>
        <taxon>Kushneria</taxon>
    </lineage>
</organism>
<dbReference type="RefSeq" id="WP_086620219.1">
    <property type="nucleotide sequence ID" value="NZ_CP021323.1"/>
</dbReference>
<gene>
    <name evidence="2" type="ORF">B9G99_00180</name>
</gene>
<evidence type="ECO:0000313" key="3">
    <source>
        <dbReference type="Proteomes" id="UP000250025"/>
    </source>
</evidence>
<dbReference type="AlphaFoldDB" id="A0A2Z2HE19"/>
<evidence type="ECO:0000313" key="2">
    <source>
        <dbReference type="EMBL" id="ARS51511.1"/>
    </source>
</evidence>
<feature type="compositionally biased region" description="Basic residues" evidence="1">
    <location>
        <begin position="1"/>
        <end position="11"/>
    </location>
</feature>
<proteinExistence type="predicted"/>
<dbReference type="Proteomes" id="UP000250025">
    <property type="component" value="Chromosome"/>
</dbReference>
<name>A0A2Z2HE19_9GAMM</name>
<sequence>MTRGRKPKPSHLKAVQGNPGKRAVNQDEPQADSLTETPEPPEWLTELGQAAWLKLAPWLVGSKILTASDLHNLEAFCAAYSRWRLSEIDIAKNGLTVETPMGGIAKNPACTVANESLKQMSVFGSALGLDPSSRARLAVPGAKDAANPFAELLKGAQRK</sequence>
<reference evidence="2 3" key="1">
    <citation type="journal article" date="2017" name="Int. J. Syst. Evol. Microbiol.">
        <title>Kushneria konosiri sp. nov., isolated from the Korean salt-fermented seafood Daemi-jeot.</title>
        <authorList>
            <person name="Yun J.H."/>
            <person name="Park S.K."/>
            <person name="Lee J.Y."/>
            <person name="Jung M.J."/>
            <person name="Bae J.W."/>
        </authorList>
    </citation>
    <scope>NUCLEOTIDE SEQUENCE [LARGE SCALE GENOMIC DNA]</scope>
    <source>
        <strain evidence="2 3">X49</strain>
    </source>
</reference>
<dbReference type="OrthoDB" id="9098057at2"/>
<dbReference type="EMBL" id="CP021323">
    <property type="protein sequence ID" value="ARS51511.1"/>
    <property type="molecule type" value="Genomic_DNA"/>
</dbReference>
<keyword evidence="3" id="KW-1185">Reference proteome</keyword>
<evidence type="ECO:0000256" key="1">
    <source>
        <dbReference type="SAM" id="MobiDB-lite"/>
    </source>
</evidence>
<protein>
    <submittedName>
        <fullName evidence="2">Terminase</fullName>
    </submittedName>
</protein>